<feature type="transmembrane region" description="Helical" evidence="1">
    <location>
        <begin position="68"/>
        <end position="85"/>
    </location>
</feature>
<name>A0A1H7EXY8_9FIRM</name>
<reference evidence="4" key="1">
    <citation type="submission" date="2016-10" db="EMBL/GenBank/DDBJ databases">
        <authorList>
            <person name="Varghese N."/>
        </authorList>
    </citation>
    <scope>NUCLEOTIDE SEQUENCE [LARGE SCALE GENOMIC DNA]</scope>
    <source>
        <strain evidence="4">ACV-9</strain>
    </source>
</reference>
<evidence type="ECO:0000256" key="1">
    <source>
        <dbReference type="SAM" id="Phobius"/>
    </source>
</evidence>
<dbReference type="InterPro" id="IPR050469">
    <property type="entry name" value="Diguanylate_Cyclase"/>
</dbReference>
<dbReference type="GO" id="GO:0043709">
    <property type="term" value="P:cell adhesion involved in single-species biofilm formation"/>
    <property type="evidence" value="ECO:0007669"/>
    <property type="project" value="TreeGrafter"/>
</dbReference>
<dbReference type="Proteomes" id="UP000182321">
    <property type="component" value="Unassembled WGS sequence"/>
</dbReference>
<dbReference type="SUPFAM" id="SSF55073">
    <property type="entry name" value="Nucleotide cyclase"/>
    <property type="match status" value="1"/>
</dbReference>
<evidence type="ECO:0000259" key="2">
    <source>
        <dbReference type="PROSITE" id="PS50887"/>
    </source>
</evidence>
<feature type="transmembrane region" description="Helical" evidence="1">
    <location>
        <begin position="12"/>
        <end position="35"/>
    </location>
</feature>
<dbReference type="PANTHER" id="PTHR45138">
    <property type="entry name" value="REGULATORY COMPONENTS OF SENSORY TRANSDUCTION SYSTEM"/>
    <property type="match status" value="1"/>
</dbReference>
<dbReference type="InterPro" id="IPR000160">
    <property type="entry name" value="GGDEF_dom"/>
</dbReference>
<dbReference type="GO" id="GO:1902201">
    <property type="term" value="P:negative regulation of bacterial-type flagellum-dependent cell motility"/>
    <property type="evidence" value="ECO:0007669"/>
    <property type="project" value="TreeGrafter"/>
</dbReference>
<organism evidence="3 4">
    <name type="scientific">Pseudobutyrivibrio ruminis</name>
    <dbReference type="NCBI Taxonomy" id="46206"/>
    <lineage>
        <taxon>Bacteria</taxon>
        <taxon>Bacillati</taxon>
        <taxon>Bacillota</taxon>
        <taxon>Clostridia</taxon>
        <taxon>Lachnospirales</taxon>
        <taxon>Lachnospiraceae</taxon>
        <taxon>Pseudobutyrivibrio</taxon>
    </lineage>
</organism>
<evidence type="ECO:0000313" key="3">
    <source>
        <dbReference type="EMBL" id="SEK18736.1"/>
    </source>
</evidence>
<feature type="transmembrane region" description="Helical" evidence="1">
    <location>
        <begin position="41"/>
        <end position="61"/>
    </location>
</feature>
<feature type="transmembrane region" description="Helical" evidence="1">
    <location>
        <begin position="151"/>
        <end position="177"/>
    </location>
</feature>
<dbReference type="GO" id="GO:0005886">
    <property type="term" value="C:plasma membrane"/>
    <property type="evidence" value="ECO:0007669"/>
    <property type="project" value="TreeGrafter"/>
</dbReference>
<keyword evidence="1" id="KW-1133">Transmembrane helix</keyword>
<dbReference type="PROSITE" id="PS50887">
    <property type="entry name" value="GGDEF"/>
    <property type="match status" value="1"/>
</dbReference>
<dbReference type="CDD" id="cd01949">
    <property type="entry name" value="GGDEF"/>
    <property type="match status" value="1"/>
</dbReference>
<dbReference type="NCBIfam" id="TIGR00254">
    <property type="entry name" value="GGDEF"/>
    <property type="match status" value="1"/>
</dbReference>
<dbReference type="GO" id="GO:0052621">
    <property type="term" value="F:diguanylate cyclase activity"/>
    <property type="evidence" value="ECO:0007669"/>
    <property type="project" value="TreeGrafter"/>
</dbReference>
<evidence type="ECO:0000313" key="4">
    <source>
        <dbReference type="Proteomes" id="UP000182321"/>
    </source>
</evidence>
<dbReference type="Pfam" id="PF00990">
    <property type="entry name" value="GGDEF"/>
    <property type="match status" value="1"/>
</dbReference>
<accession>A0A1H7EXY8</accession>
<dbReference type="InterPro" id="IPR029787">
    <property type="entry name" value="Nucleotide_cyclase"/>
</dbReference>
<dbReference type="AlphaFoldDB" id="A0A1H7EXY8"/>
<dbReference type="PANTHER" id="PTHR45138:SF9">
    <property type="entry name" value="DIGUANYLATE CYCLASE DGCM-RELATED"/>
    <property type="match status" value="1"/>
</dbReference>
<feature type="transmembrane region" description="Helical" evidence="1">
    <location>
        <begin position="119"/>
        <end position="139"/>
    </location>
</feature>
<feature type="domain" description="GGDEF" evidence="2">
    <location>
        <begin position="215"/>
        <end position="344"/>
    </location>
</feature>
<gene>
    <name evidence="3" type="ORF">SAMN02910377_00197</name>
</gene>
<sequence>MVMNLRNAKIMGSIFSFNFMVIHAIFLFIFIKYSIPPMAKINVISVLFYFFLIFGCHFGWLRLFTVGIYLEVIIHMFFAVIYTGWDSGFQYTMLGMNVLVLYSEYVGRNLKIKNVIPMMPFGFLGLALYLSSYIIVYFNGAPYSLPKNINFFLNIILGIVVVSITLIVVQIFILIVISSEKKLEFQLSHDHLTGLPNRYYFADKVKEIKEEEGLEGYWCAIFDIDNFKSINDTYGHNCGDYVLSTLGDMVLKSEIDNCCRWGGEEFVVLAKFDSEDDAYAYFDERRKDVEAYDFKFNGFPLKVTITIGMAACTTSDAQGNETWISEADEKLYYGKNHGKNQVVR</sequence>
<dbReference type="Gene3D" id="3.30.70.270">
    <property type="match status" value="1"/>
</dbReference>
<proteinExistence type="predicted"/>
<dbReference type="EMBL" id="FNZX01000003">
    <property type="protein sequence ID" value="SEK18736.1"/>
    <property type="molecule type" value="Genomic_DNA"/>
</dbReference>
<keyword evidence="1" id="KW-0472">Membrane</keyword>
<keyword evidence="4" id="KW-1185">Reference proteome</keyword>
<dbReference type="InterPro" id="IPR043128">
    <property type="entry name" value="Rev_trsase/Diguanyl_cyclase"/>
</dbReference>
<dbReference type="RefSeq" id="WP_074788712.1">
    <property type="nucleotide sequence ID" value="NZ_FNZX01000003.1"/>
</dbReference>
<dbReference type="SMART" id="SM00267">
    <property type="entry name" value="GGDEF"/>
    <property type="match status" value="1"/>
</dbReference>
<keyword evidence="1" id="KW-0812">Transmembrane</keyword>
<protein>
    <submittedName>
        <fullName evidence="3">Diguanylate cyclase (GGDEF) domain-containing protein</fullName>
    </submittedName>
</protein>